<comment type="caution">
    <text evidence="1">The sequence shown here is derived from an EMBL/GenBank/DDBJ whole genome shotgun (WGS) entry which is preliminary data.</text>
</comment>
<dbReference type="EMBL" id="JASBWR010000144">
    <property type="protein sequence ID" value="KAJ9091743.1"/>
    <property type="molecule type" value="Genomic_DNA"/>
</dbReference>
<organism evidence="1 2">
    <name type="scientific">Naganishia cerealis</name>
    <dbReference type="NCBI Taxonomy" id="610337"/>
    <lineage>
        <taxon>Eukaryota</taxon>
        <taxon>Fungi</taxon>
        <taxon>Dikarya</taxon>
        <taxon>Basidiomycota</taxon>
        <taxon>Agaricomycotina</taxon>
        <taxon>Tremellomycetes</taxon>
        <taxon>Filobasidiales</taxon>
        <taxon>Filobasidiaceae</taxon>
        <taxon>Naganishia</taxon>
    </lineage>
</organism>
<name>A0ACC2UY19_9TREE</name>
<accession>A0ACC2UY19</accession>
<sequence length="246" mass="28011">MEPYMDVLLKQEDKLRTKMHRAVINLRKKAHQYASSYMALSLVSVLAAVPAVQEAIANAPWSLPLILEDLCPSLKKLKLSDAFRWPRDWAEMDGNDPNESKAHPDEQRNFSAPKVPQRGKLASTNFLTHDLPEFHLWFVGTGHSSNPYDPILRRRVGNLGRALLRLILPMNFETMEDILGDLELDVERQVESSLIAFHEKSFSDATTHVTKWLEYHPMCRKLEVGLSRAWRVYRIAGGHTSTVNAG</sequence>
<dbReference type="Proteomes" id="UP001241377">
    <property type="component" value="Unassembled WGS sequence"/>
</dbReference>
<keyword evidence="2" id="KW-1185">Reference proteome</keyword>
<protein>
    <submittedName>
        <fullName evidence="1">Uncharacterized protein</fullName>
    </submittedName>
</protein>
<evidence type="ECO:0000313" key="1">
    <source>
        <dbReference type="EMBL" id="KAJ9091743.1"/>
    </source>
</evidence>
<gene>
    <name evidence="1" type="ORF">QFC19_008953</name>
</gene>
<proteinExistence type="predicted"/>
<evidence type="ECO:0000313" key="2">
    <source>
        <dbReference type="Proteomes" id="UP001241377"/>
    </source>
</evidence>
<reference evidence="1" key="1">
    <citation type="submission" date="2023-04" db="EMBL/GenBank/DDBJ databases">
        <title>Draft Genome sequencing of Naganishia species isolated from polar environments using Oxford Nanopore Technology.</title>
        <authorList>
            <person name="Leo P."/>
            <person name="Venkateswaran K."/>
        </authorList>
    </citation>
    <scope>NUCLEOTIDE SEQUENCE</scope>
    <source>
        <strain evidence="1">MNA-CCFEE 5261</strain>
    </source>
</reference>